<proteinExistence type="inferred from homology"/>
<dbReference type="PANTHER" id="PTHR46969:SF1">
    <property type="entry name" value="BIFUNCTIONAL PROTEIN HLDE"/>
    <property type="match status" value="1"/>
</dbReference>
<comment type="subunit">
    <text evidence="4 16">Homodimer.</text>
</comment>
<evidence type="ECO:0000313" key="19">
    <source>
        <dbReference type="EMBL" id="OAH99076.1"/>
    </source>
</evidence>
<comment type="pathway">
    <text evidence="16">Nucleotide-sugar biosynthesis; ADP-L-glycero-beta-D-manno-heptose biosynthesis; ADP-L-glycero-beta-D-manno-heptose from D-glycero-beta-D-manno-heptose 7-phosphate: step 3/4.</text>
</comment>
<dbReference type="InterPro" id="IPR002173">
    <property type="entry name" value="Carboh/pur_kinase_PfkB_CS"/>
</dbReference>
<accession>A0A177M033</accession>
<protein>
    <recommendedName>
        <fullName evidence="16">Bifunctional protein HldE</fullName>
    </recommendedName>
    <domain>
        <recommendedName>
            <fullName evidence="16">D-beta-D-heptose 7-phosphate kinase</fullName>
            <ecNumber evidence="16">2.7.1.167</ecNumber>
        </recommendedName>
        <alternativeName>
            <fullName evidence="16">D-beta-D-heptose 7-phosphotransferase</fullName>
        </alternativeName>
        <alternativeName>
            <fullName evidence="16">D-glycero-beta-D-manno-heptose-7-phosphate kinase</fullName>
        </alternativeName>
    </domain>
    <domain>
        <recommendedName>
            <fullName evidence="16">D-beta-D-heptose 1-phosphate adenylyltransferase</fullName>
            <ecNumber evidence="16">2.7.7.70</ecNumber>
        </recommendedName>
        <alternativeName>
            <fullName evidence="16">D-glycero-beta-D-manno-heptose 1-phosphate adenylyltransferase</fullName>
        </alternativeName>
    </domain>
</protein>
<dbReference type="EC" id="2.7.7.70" evidence="16"/>
<keyword evidence="7 16" id="KW-0547">Nucleotide-binding</keyword>
<dbReference type="PROSITE" id="PS00583">
    <property type="entry name" value="PFKB_KINASES_1"/>
    <property type="match status" value="1"/>
</dbReference>
<dbReference type="NCBIfam" id="TIGR02199">
    <property type="entry name" value="rfaE_dom_II"/>
    <property type="match status" value="1"/>
</dbReference>
<evidence type="ECO:0000256" key="11">
    <source>
        <dbReference type="ARBA" id="ARBA00023277"/>
    </source>
</evidence>
<evidence type="ECO:0000256" key="12">
    <source>
        <dbReference type="ARBA" id="ARBA00047428"/>
    </source>
</evidence>
<dbReference type="HAMAP" id="MF_01603">
    <property type="entry name" value="HldE"/>
    <property type="match status" value="1"/>
</dbReference>
<dbReference type="InterPro" id="IPR004821">
    <property type="entry name" value="Cyt_trans-like"/>
</dbReference>
<comment type="pathway">
    <text evidence="3">Bacterial outer membrane biogenesis; LPS core biosynthesis.</text>
</comment>
<keyword evidence="6 16" id="KW-0548">Nucleotidyltransferase</keyword>
<keyword evidence="10 16" id="KW-0511">Multifunctional enzyme</keyword>
<dbReference type="GO" id="GO:0097171">
    <property type="term" value="P:ADP-L-glycero-beta-D-manno-heptose biosynthetic process"/>
    <property type="evidence" value="ECO:0007669"/>
    <property type="project" value="UniProtKB-UniPathway"/>
</dbReference>
<evidence type="ECO:0000256" key="8">
    <source>
        <dbReference type="ARBA" id="ARBA00022777"/>
    </source>
</evidence>
<evidence type="ECO:0000259" key="17">
    <source>
        <dbReference type="Pfam" id="PF00294"/>
    </source>
</evidence>
<evidence type="ECO:0000256" key="10">
    <source>
        <dbReference type="ARBA" id="ARBA00023268"/>
    </source>
</evidence>
<evidence type="ECO:0000256" key="1">
    <source>
        <dbReference type="ARBA" id="ARBA00002319"/>
    </source>
</evidence>
<organism evidence="19 20">
    <name type="scientific">Methylomonas methanica</name>
    <dbReference type="NCBI Taxonomy" id="421"/>
    <lineage>
        <taxon>Bacteria</taxon>
        <taxon>Pseudomonadati</taxon>
        <taxon>Pseudomonadota</taxon>
        <taxon>Gammaproteobacteria</taxon>
        <taxon>Methylococcales</taxon>
        <taxon>Methylococcaceae</taxon>
        <taxon>Methylomonas</taxon>
    </lineage>
</organism>
<dbReference type="SUPFAM" id="SSF53613">
    <property type="entry name" value="Ribokinase-like"/>
    <property type="match status" value="1"/>
</dbReference>
<feature type="region of interest" description="Cytidylyltransferase" evidence="16">
    <location>
        <begin position="342"/>
        <end position="476"/>
    </location>
</feature>
<dbReference type="SUPFAM" id="SSF52374">
    <property type="entry name" value="Nucleotidylyl transferase"/>
    <property type="match status" value="1"/>
</dbReference>
<dbReference type="FunFam" id="3.40.1190.20:FF:000002">
    <property type="entry name" value="Bifunctional protein HldE"/>
    <property type="match status" value="1"/>
</dbReference>
<comment type="function">
    <text evidence="2 16">Catalyzes the ADP transfer from ATP to D-glycero-beta-D-manno-heptose 1-phosphate, yielding ADP-D-glycero-beta-D-manno-heptose.</text>
</comment>
<feature type="binding site" evidence="16">
    <location>
        <begin position="193"/>
        <end position="196"/>
    </location>
    <ligand>
        <name>ATP</name>
        <dbReference type="ChEBI" id="CHEBI:30616"/>
    </ligand>
</feature>
<dbReference type="Proteomes" id="UP000078090">
    <property type="component" value="Unassembled WGS sequence"/>
</dbReference>
<dbReference type="InterPro" id="IPR029056">
    <property type="entry name" value="Ribokinase-like"/>
</dbReference>
<dbReference type="FunFam" id="3.40.50.620:FF:000028">
    <property type="entry name" value="Bifunctional protein HldE"/>
    <property type="match status" value="1"/>
</dbReference>
<dbReference type="GO" id="GO:0009244">
    <property type="term" value="P:lipopolysaccharide core region biosynthetic process"/>
    <property type="evidence" value="ECO:0007669"/>
    <property type="project" value="UniProtKB-UniPathway"/>
</dbReference>
<feature type="domain" description="Cytidyltransferase-like" evidence="18">
    <location>
        <begin position="343"/>
        <end position="468"/>
    </location>
</feature>
<evidence type="ECO:0000256" key="16">
    <source>
        <dbReference type="HAMAP-Rule" id="MF_01603"/>
    </source>
</evidence>
<comment type="caution">
    <text evidence="19">The sequence shown here is derived from an EMBL/GenBank/DDBJ whole genome shotgun (WGS) entry which is preliminary data.</text>
</comment>
<dbReference type="NCBIfam" id="NF008454">
    <property type="entry name" value="PRK11316.1"/>
    <property type="match status" value="1"/>
</dbReference>
<feature type="active site" evidence="16">
    <location>
        <position position="262"/>
    </location>
</feature>
<name>A0A177M033_METMH</name>
<dbReference type="EC" id="2.7.1.167" evidence="16"/>
<dbReference type="GO" id="GO:0033786">
    <property type="term" value="F:heptose-1-phosphate adenylyltransferase activity"/>
    <property type="evidence" value="ECO:0007669"/>
    <property type="project" value="UniProtKB-UniRule"/>
</dbReference>
<dbReference type="NCBIfam" id="TIGR02198">
    <property type="entry name" value="rfaE_dom_I"/>
    <property type="match status" value="1"/>
</dbReference>
<dbReference type="OrthoDB" id="9802794at2"/>
<evidence type="ECO:0000256" key="7">
    <source>
        <dbReference type="ARBA" id="ARBA00022741"/>
    </source>
</evidence>
<dbReference type="GO" id="GO:0033785">
    <property type="term" value="F:heptose 7-phosphate kinase activity"/>
    <property type="evidence" value="ECO:0007669"/>
    <property type="project" value="UniProtKB-UniRule"/>
</dbReference>
<comment type="function">
    <text evidence="1 16">Catalyzes the phosphorylation of D-glycero-D-manno-heptose 7-phosphate at the C-1 position to selectively form D-glycero-beta-D-manno-heptose-1,7-bisphosphate.</text>
</comment>
<dbReference type="UniPathway" id="UPA00356">
    <property type="reaction ID" value="UER00437"/>
</dbReference>
<dbReference type="GO" id="GO:0016773">
    <property type="term" value="F:phosphotransferase activity, alcohol group as acceptor"/>
    <property type="evidence" value="ECO:0007669"/>
    <property type="project" value="InterPro"/>
</dbReference>
<evidence type="ECO:0000256" key="15">
    <source>
        <dbReference type="ARBA" id="ARBA00061122"/>
    </source>
</evidence>
<reference evidence="20" key="1">
    <citation type="submission" date="2016-03" db="EMBL/GenBank/DDBJ databases">
        <authorList>
            <person name="Heylen K."/>
            <person name="De Vos P."/>
            <person name="Vekeman B."/>
        </authorList>
    </citation>
    <scope>NUCLEOTIDE SEQUENCE [LARGE SCALE GENOMIC DNA]</scope>
    <source>
        <strain evidence="20">R-45363</strain>
    </source>
</reference>
<keyword evidence="11 16" id="KW-0119">Carbohydrate metabolism</keyword>
<dbReference type="Gene3D" id="3.40.1190.20">
    <property type="match status" value="1"/>
</dbReference>
<keyword evidence="9 16" id="KW-0067">ATP-binding</keyword>
<keyword evidence="5 16" id="KW-0808">Transferase</keyword>
<dbReference type="Pfam" id="PF00294">
    <property type="entry name" value="PfkB"/>
    <property type="match status" value="1"/>
</dbReference>
<evidence type="ECO:0000256" key="3">
    <source>
        <dbReference type="ARBA" id="ARBA00004713"/>
    </source>
</evidence>
<evidence type="ECO:0000256" key="5">
    <source>
        <dbReference type="ARBA" id="ARBA00022679"/>
    </source>
</evidence>
<dbReference type="InterPro" id="IPR011611">
    <property type="entry name" value="PfkB_dom"/>
</dbReference>
<keyword evidence="8 16" id="KW-0418">Kinase</keyword>
<dbReference type="UniPathway" id="UPA00958"/>
<dbReference type="CDD" id="cd01172">
    <property type="entry name" value="RfaE_like"/>
    <property type="match status" value="1"/>
</dbReference>
<comment type="pathway">
    <text evidence="16">Nucleotide-sugar biosynthesis; ADP-L-glycero-beta-D-manno-heptose biosynthesis; ADP-L-glycero-beta-D-manno-heptose from D-glycero-beta-D-manno-heptose 7-phosphate: step 1/4.</text>
</comment>
<dbReference type="GO" id="GO:0005524">
    <property type="term" value="F:ATP binding"/>
    <property type="evidence" value="ECO:0007669"/>
    <property type="project" value="UniProtKB-UniRule"/>
</dbReference>
<dbReference type="Pfam" id="PF01467">
    <property type="entry name" value="CTP_transf_like"/>
    <property type="match status" value="1"/>
</dbReference>
<evidence type="ECO:0000256" key="2">
    <source>
        <dbReference type="ARBA" id="ARBA00003753"/>
    </source>
</evidence>
<dbReference type="InterPro" id="IPR014729">
    <property type="entry name" value="Rossmann-like_a/b/a_fold"/>
</dbReference>
<dbReference type="InterPro" id="IPR011913">
    <property type="entry name" value="RfaE_dom_I"/>
</dbReference>
<comment type="catalytic activity">
    <reaction evidence="12 16">
        <text>D-glycero-beta-D-manno-heptose 1-phosphate + ATP + H(+) = ADP-D-glycero-beta-D-manno-heptose + diphosphate</text>
        <dbReference type="Rhea" id="RHEA:27465"/>
        <dbReference type="ChEBI" id="CHEBI:15378"/>
        <dbReference type="ChEBI" id="CHEBI:30616"/>
        <dbReference type="ChEBI" id="CHEBI:33019"/>
        <dbReference type="ChEBI" id="CHEBI:59967"/>
        <dbReference type="ChEBI" id="CHEBI:61593"/>
        <dbReference type="EC" id="2.7.7.70"/>
    </reaction>
</comment>
<comment type="catalytic activity">
    <reaction evidence="13 16">
        <text>D-glycero-beta-D-manno-heptose 7-phosphate + ATP = D-glycero-beta-D-manno-heptose 1,7-bisphosphate + ADP + H(+)</text>
        <dbReference type="Rhea" id="RHEA:27473"/>
        <dbReference type="ChEBI" id="CHEBI:15378"/>
        <dbReference type="ChEBI" id="CHEBI:30616"/>
        <dbReference type="ChEBI" id="CHEBI:60204"/>
        <dbReference type="ChEBI" id="CHEBI:60208"/>
        <dbReference type="ChEBI" id="CHEBI:456216"/>
        <dbReference type="EC" id="2.7.1.167"/>
    </reaction>
</comment>
<comment type="similarity">
    <text evidence="15 16">In the C-terminal section; belongs to the cytidylyltransferase family.</text>
</comment>
<dbReference type="GO" id="GO:0005829">
    <property type="term" value="C:cytosol"/>
    <property type="evidence" value="ECO:0007669"/>
    <property type="project" value="TreeGrafter"/>
</dbReference>
<dbReference type="AlphaFoldDB" id="A0A177M033"/>
<dbReference type="Gene3D" id="3.40.50.620">
    <property type="entry name" value="HUPs"/>
    <property type="match status" value="1"/>
</dbReference>
<evidence type="ECO:0000256" key="13">
    <source>
        <dbReference type="ARBA" id="ARBA00052873"/>
    </source>
</evidence>
<dbReference type="PANTHER" id="PTHR46969">
    <property type="entry name" value="BIFUNCTIONAL PROTEIN HLDE"/>
    <property type="match status" value="1"/>
</dbReference>
<dbReference type="NCBIfam" id="TIGR00125">
    <property type="entry name" value="cyt_tran_rel"/>
    <property type="match status" value="1"/>
</dbReference>
<comment type="similarity">
    <text evidence="14 16">In the N-terminal section; belongs to the carbohydrate kinase PfkB family.</text>
</comment>
<sequence length="476" mass="51515">MQLPNYSTARVLVVGDLMLDRYWHGPTSRISPEAPVPVVHVKQDECRPGGAGNVALNIAALGAKVSLLGFTGEDQAATALEKILKDAGVLCLFQGVPNFPTITKLRVMSRHQQLIRLDFEDGFQQVDSDALLHLYHAEMMQSQVTVLSDYGKGTLSQVQQFIRLAKQLNKPVLVDPKGSDFSIYRQATLITPNLSEFEAVVGRCTDQQQIVERGMNLLNELELQALLVTRGENGMTLLSKGTDPLHLPTHAREVFDVTGAGDTVISVLAASLAAKKPLAEATQLANIGAGIVVGKMGTATVNTDELNAALQGPRAHHKGVCSLPELLAERAAAQQNGEKIVATNGCFDILHPGHVRYLQQAKTLGDRLVVLVNSDASVQRLKGPERPVNKLDHRMEMLAALECVDWVVEFEQDTPKEVIDQLLPDILVKGGDYTDITSIAGHESVMANGGEVKILSFIEGHSTTAIIQTIKDKTGN</sequence>
<evidence type="ECO:0000259" key="18">
    <source>
        <dbReference type="Pfam" id="PF01467"/>
    </source>
</evidence>
<dbReference type="EMBL" id="LUUG01000105">
    <property type="protein sequence ID" value="OAH99076.1"/>
    <property type="molecule type" value="Genomic_DNA"/>
</dbReference>
<feature type="domain" description="Carbohydrate kinase PfkB" evidence="17">
    <location>
        <begin position="10"/>
        <end position="301"/>
    </location>
</feature>
<evidence type="ECO:0000256" key="9">
    <source>
        <dbReference type="ARBA" id="ARBA00022840"/>
    </source>
</evidence>
<dbReference type="InterPro" id="IPR011914">
    <property type="entry name" value="RfaE_dom_II"/>
</dbReference>
<evidence type="ECO:0000256" key="14">
    <source>
        <dbReference type="ARBA" id="ARBA00060955"/>
    </source>
</evidence>
<evidence type="ECO:0000256" key="6">
    <source>
        <dbReference type="ARBA" id="ARBA00022695"/>
    </source>
</evidence>
<evidence type="ECO:0000313" key="20">
    <source>
        <dbReference type="Proteomes" id="UP000078090"/>
    </source>
</evidence>
<feature type="region of interest" description="Ribokinase" evidence="16">
    <location>
        <begin position="1"/>
        <end position="314"/>
    </location>
</feature>
<dbReference type="InterPro" id="IPR023030">
    <property type="entry name" value="Bifunc_HldE"/>
</dbReference>
<gene>
    <name evidence="16" type="primary">hldE</name>
    <name evidence="19" type="ORF">A1332_04075</name>
</gene>
<evidence type="ECO:0000256" key="4">
    <source>
        <dbReference type="ARBA" id="ARBA00011738"/>
    </source>
</evidence>
<dbReference type="RefSeq" id="WP_064010100.1">
    <property type="nucleotide sequence ID" value="NZ_LUUG01000105.1"/>
</dbReference>